<dbReference type="SUPFAM" id="SSF51905">
    <property type="entry name" value="FAD/NAD(P)-binding domain"/>
    <property type="match status" value="1"/>
</dbReference>
<dbReference type="GO" id="GO:0016491">
    <property type="term" value="F:oxidoreductase activity"/>
    <property type="evidence" value="ECO:0007669"/>
    <property type="project" value="InterPro"/>
</dbReference>
<organism evidence="2 3">
    <name type="scientific">SAR324 cluster bacterium</name>
    <dbReference type="NCBI Taxonomy" id="2024889"/>
    <lineage>
        <taxon>Bacteria</taxon>
        <taxon>Deltaproteobacteria</taxon>
        <taxon>SAR324 cluster</taxon>
    </lineage>
</organism>
<dbReference type="InterPro" id="IPR050464">
    <property type="entry name" value="Zeta_carotene_desat/Oxidored"/>
</dbReference>
<dbReference type="Proteomes" id="UP000524246">
    <property type="component" value="Unassembled WGS sequence"/>
</dbReference>
<evidence type="ECO:0000313" key="3">
    <source>
        <dbReference type="Proteomes" id="UP000524246"/>
    </source>
</evidence>
<dbReference type="PANTHER" id="PTHR42923:SF46">
    <property type="entry name" value="AMINE OXIDASE"/>
    <property type="match status" value="1"/>
</dbReference>
<dbReference type="InterPro" id="IPR036188">
    <property type="entry name" value="FAD/NAD-bd_sf"/>
</dbReference>
<sequence length="438" mass="49277">MKKKVIVIGAGYGGLAAALDLARAGVSVEIFEADRDIGGLAGSFEFETGKYVEKFYHHWFTSDFEILKFIEELGLQNQIKRLNSNTGLFYANSIYRLTSPLDLLKFRGIPLIDRIRTGLMVLAARRTKDWFRLEGISAVDWIQKHAGNKSLNVIWRPLLKGKFGSDFELVSAVWFWNKVKLRGGSRGKGGSENLVYLEGGFNALTEAMQKALDELGVVLHKSSPVEEICVNKSCEAYAVKVLGVEHGADAILATLPLPEFLNITPALPEDYKALHSQLRFLGNICVVLRLKQSLSSTYWLNVADPSFPFVGIIEHTNFDNIENYGGEHIAYISKYLPTSDPLFAMSDEEYLEYCLPYLKQMFPKFSKDWIIGASTWRAHYSQPLVTKHYSKLIPAQKTPINSLWLSTMAQVYPEDRGTNYAIKEARRVAAEIVSELSK</sequence>
<comment type="caution">
    <text evidence="2">The sequence shown here is derived from an EMBL/GenBank/DDBJ whole genome shotgun (WGS) entry which is preliminary data.</text>
</comment>
<dbReference type="InterPro" id="IPR002937">
    <property type="entry name" value="Amino_oxidase"/>
</dbReference>
<dbReference type="NCBIfam" id="NF005560">
    <property type="entry name" value="PRK07233.1"/>
    <property type="match status" value="1"/>
</dbReference>
<feature type="domain" description="Amine oxidase" evidence="1">
    <location>
        <begin position="13"/>
        <end position="432"/>
    </location>
</feature>
<protein>
    <submittedName>
        <fullName evidence="2">NAD(P)/FAD-dependent oxidoreductase</fullName>
    </submittedName>
</protein>
<evidence type="ECO:0000313" key="2">
    <source>
        <dbReference type="EMBL" id="NMC63867.1"/>
    </source>
</evidence>
<dbReference type="Pfam" id="PF01593">
    <property type="entry name" value="Amino_oxidase"/>
    <property type="match status" value="1"/>
</dbReference>
<dbReference type="PRINTS" id="PR00419">
    <property type="entry name" value="ADXRDTASE"/>
</dbReference>
<dbReference type="PANTHER" id="PTHR42923">
    <property type="entry name" value="PROTOPORPHYRINOGEN OXIDASE"/>
    <property type="match status" value="1"/>
</dbReference>
<dbReference type="Gene3D" id="3.50.50.60">
    <property type="entry name" value="FAD/NAD(P)-binding domain"/>
    <property type="match status" value="1"/>
</dbReference>
<gene>
    <name evidence="2" type="ORF">GYA55_11950</name>
</gene>
<dbReference type="EMBL" id="JAAZON010000545">
    <property type="protein sequence ID" value="NMC63867.1"/>
    <property type="molecule type" value="Genomic_DNA"/>
</dbReference>
<dbReference type="AlphaFoldDB" id="A0A7X9IL48"/>
<proteinExistence type="predicted"/>
<reference evidence="2 3" key="1">
    <citation type="journal article" date="2020" name="Biotechnol. Biofuels">
        <title>New insights from the biogas microbiome by comprehensive genome-resolved metagenomics of nearly 1600 species originating from multiple anaerobic digesters.</title>
        <authorList>
            <person name="Campanaro S."/>
            <person name="Treu L."/>
            <person name="Rodriguez-R L.M."/>
            <person name="Kovalovszki A."/>
            <person name="Ziels R.M."/>
            <person name="Maus I."/>
            <person name="Zhu X."/>
            <person name="Kougias P.G."/>
            <person name="Basile A."/>
            <person name="Luo G."/>
            <person name="Schluter A."/>
            <person name="Konstantinidis K.T."/>
            <person name="Angelidaki I."/>
        </authorList>
    </citation>
    <scope>NUCLEOTIDE SEQUENCE [LARGE SCALE GENOMIC DNA]</scope>
    <source>
        <strain evidence="2">AS27yjCOA_65</strain>
    </source>
</reference>
<name>A0A7X9IL48_9DELT</name>
<accession>A0A7X9IL48</accession>
<evidence type="ECO:0000259" key="1">
    <source>
        <dbReference type="Pfam" id="PF01593"/>
    </source>
</evidence>